<evidence type="ECO:0008006" key="5">
    <source>
        <dbReference type="Google" id="ProtNLM"/>
    </source>
</evidence>
<dbReference type="EMBL" id="MLYV02000233">
    <property type="protein sequence ID" value="PSS30915.1"/>
    <property type="molecule type" value="Genomic_DNA"/>
</dbReference>
<keyword evidence="1" id="KW-0175">Coiled coil</keyword>
<dbReference type="Gene3D" id="2.40.50.40">
    <property type="match status" value="1"/>
</dbReference>
<accession>A0A2R6RLR3</accession>
<proteinExistence type="predicted"/>
<feature type="compositionally biased region" description="Basic and acidic residues" evidence="2">
    <location>
        <begin position="83"/>
        <end position="105"/>
    </location>
</feature>
<evidence type="ECO:0000313" key="4">
    <source>
        <dbReference type="Proteomes" id="UP000186601"/>
    </source>
</evidence>
<dbReference type="CDD" id="cd00024">
    <property type="entry name" value="CD_CSD"/>
    <property type="match status" value="1"/>
</dbReference>
<feature type="region of interest" description="Disordered" evidence="2">
    <location>
        <begin position="83"/>
        <end position="190"/>
    </location>
</feature>
<dbReference type="OrthoDB" id="3647690at2759"/>
<name>A0A2R6RLR3_9APHY</name>
<feature type="compositionally biased region" description="Basic and acidic residues" evidence="2">
    <location>
        <begin position="111"/>
        <end position="123"/>
    </location>
</feature>
<keyword evidence="4" id="KW-1185">Reference proteome</keyword>
<sequence>MAGNDNTPSGSRDSSLEIPEFETQFVPQEDDEETLWDVLEILAEKGKQYKVRWEGVDPKTKKPWPPSWVPKHDCTDALVREWKRNKAREKKEASKPNTRVKDTKKVTGKTESAKGKGKERARDEEPEAHSNGATSSNSAGLSAPTKSKRKLPKTNGSFENSILLEGSPDIPVGPPRRAKRRRLMSSSPKQLRIAAPTELLLQQSPIRADLDLEPQLLDTSVFWGEGYEPPPAYRSHNESNAPTEPRTPAVAVAKPNAAPSSVKSLMKGRSAENVVESPLDLSKDVDRCQEKSPISVTRVLRRVPVVSPSAFREYLPQRPQRSPNLSQETIEQFSSPEKTTAAVGMKRKRTGYFTPSPSPRRTPPILPVLEEISDSFMAPDDAVIPIEDVIHLDQVEETAHMRDPEDQGIDIQIIYAPDSQLEETPDFSVTLRLRDEEISTLRNRIEDVERAALEDCQKRCDLVKSMYETRFKRFEDDIVHWKGLYEVLRKQNEQTDDNVRRRAAEEPELRARNERLEVEVVDATNELERLNDATEGFEVENEQLQEDNERLKGDLAKAQNVLERLNELESSMVSDSSLRNGRRLILPSSSHSPQDMTNWMGLIMCAILRQMVSFVNSTSRVICVDCTVPELLGVVGTTPAEIRLERAVKGVGALIKDFLGVSVTVLLLRLPEAEAVFNSDLAAPGEGLVAFDRFPANTNGWRNADWGFSRRSGSHARHFPMKSTNESSSHLRTCARVLLPGRLRRPFEFTTGRGAPVVSSEIVSSTREDNVTTQLTEEQSLPRAAINEVFIWHSKNLHDAGQLLLLVLAREYREPCV</sequence>
<feature type="compositionally biased region" description="Polar residues" evidence="2">
    <location>
        <begin position="131"/>
        <end position="140"/>
    </location>
</feature>
<reference evidence="3 4" key="1">
    <citation type="submission" date="2018-02" db="EMBL/GenBank/DDBJ databases">
        <title>Genome sequence of the basidiomycete white-rot fungus Phlebia centrifuga.</title>
        <authorList>
            <person name="Granchi Z."/>
            <person name="Peng M."/>
            <person name="de Vries R.P."/>
            <person name="Hilden K."/>
            <person name="Makela M.R."/>
            <person name="Grigoriev I."/>
            <person name="Riley R."/>
        </authorList>
    </citation>
    <scope>NUCLEOTIDE SEQUENCE [LARGE SCALE GENOMIC DNA]</scope>
    <source>
        <strain evidence="3 4">FBCC195</strain>
    </source>
</reference>
<organism evidence="3 4">
    <name type="scientific">Hermanssonia centrifuga</name>
    <dbReference type="NCBI Taxonomy" id="98765"/>
    <lineage>
        <taxon>Eukaryota</taxon>
        <taxon>Fungi</taxon>
        <taxon>Dikarya</taxon>
        <taxon>Basidiomycota</taxon>
        <taxon>Agaricomycotina</taxon>
        <taxon>Agaricomycetes</taxon>
        <taxon>Polyporales</taxon>
        <taxon>Meruliaceae</taxon>
        <taxon>Hermanssonia</taxon>
    </lineage>
</organism>
<evidence type="ECO:0000313" key="3">
    <source>
        <dbReference type="EMBL" id="PSS30915.1"/>
    </source>
</evidence>
<comment type="caution">
    <text evidence="3">The sequence shown here is derived from an EMBL/GenBank/DDBJ whole genome shotgun (WGS) entry which is preliminary data.</text>
</comment>
<feature type="coiled-coil region" evidence="1">
    <location>
        <begin position="506"/>
        <end position="568"/>
    </location>
</feature>
<feature type="region of interest" description="Disordered" evidence="2">
    <location>
        <begin position="318"/>
        <end position="342"/>
    </location>
</feature>
<protein>
    <recommendedName>
        <fullName evidence="5">Chromo domain-containing protein</fullName>
    </recommendedName>
</protein>
<dbReference type="AlphaFoldDB" id="A0A2R6RLR3"/>
<feature type="compositionally biased region" description="Polar residues" evidence="2">
    <location>
        <begin position="319"/>
        <end position="338"/>
    </location>
</feature>
<dbReference type="STRING" id="98765.A0A2R6RLR3"/>
<gene>
    <name evidence="3" type="ORF">PHLCEN_2v2540</name>
</gene>
<dbReference type="Proteomes" id="UP000186601">
    <property type="component" value="Unassembled WGS sequence"/>
</dbReference>
<evidence type="ECO:0000256" key="2">
    <source>
        <dbReference type="SAM" id="MobiDB-lite"/>
    </source>
</evidence>
<evidence type="ECO:0000256" key="1">
    <source>
        <dbReference type="SAM" id="Coils"/>
    </source>
</evidence>